<keyword evidence="2" id="KW-1185">Reference proteome</keyword>
<evidence type="ECO:0000313" key="1">
    <source>
        <dbReference type="EMBL" id="MPC10570.1"/>
    </source>
</evidence>
<reference evidence="1 2" key="1">
    <citation type="submission" date="2019-05" db="EMBL/GenBank/DDBJ databases">
        <title>Another draft genome of Portunus trituberculatus and its Hox gene families provides insights of decapod evolution.</title>
        <authorList>
            <person name="Jeong J.-H."/>
            <person name="Song I."/>
            <person name="Kim S."/>
            <person name="Choi T."/>
            <person name="Kim D."/>
            <person name="Ryu S."/>
            <person name="Kim W."/>
        </authorList>
    </citation>
    <scope>NUCLEOTIDE SEQUENCE [LARGE SCALE GENOMIC DNA]</scope>
    <source>
        <tissue evidence="1">Muscle</tissue>
    </source>
</reference>
<accession>A0A5B7CMB6</accession>
<evidence type="ECO:0000313" key="2">
    <source>
        <dbReference type="Proteomes" id="UP000324222"/>
    </source>
</evidence>
<dbReference type="Proteomes" id="UP000324222">
    <property type="component" value="Unassembled WGS sequence"/>
</dbReference>
<proteinExistence type="predicted"/>
<sequence>MVRAKRFRIRAMMNPREFYQDIPIPEVMQGGLYSALLYDNISQKHILATSIRASRIPTSFPAIL</sequence>
<organism evidence="1 2">
    <name type="scientific">Portunus trituberculatus</name>
    <name type="common">Swimming crab</name>
    <name type="synonym">Neptunus trituberculatus</name>
    <dbReference type="NCBI Taxonomy" id="210409"/>
    <lineage>
        <taxon>Eukaryota</taxon>
        <taxon>Metazoa</taxon>
        <taxon>Ecdysozoa</taxon>
        <taxon>Arthropoda</taxon>
        <taxon>Crustacea</taxon>
        <taxon>Multicrustacea</taxon>
        <taxon>Malacostraca</taxon>
        <taxon>Eumalacostraca</taxon>
        <taxon>Eucarida</taxon>
        <taxon>Decapoda</taxon>
        <taxon>Pleocyemata</taxon>
        <taxon>Brachyura</taxon>
        <taxon>Eubrachyura</taxon>
        <taxon>Portunoidea</taxon>
        <taxon>Portunidae</taxon>
        <taxon>Portuninae</taxon>
        <taxon>Portunus</taxon>
    </lineage>
</organism>
<protein>
    <submittedName>
        <fullName evidence="1">Uncharacterized protein</fullName>
    </submittedName>
</protein>
<comment type="caution">
    <text evidence="1">The sequence shown here is derived from an EMBL/GenBank/DDBJ whole genome shotgun (WGS) entry which is preliminary data.</text>
</comment>
<dbReference type="AlphaFoldDB" id="A0A5B7CMB6"/>
<name>A0A5B7CMB6_PORTR</name>
<dbReference type="EMBL" id="VSRR010000122">
    <property type="protein sequence ID" value="MPC10570.1"/>
    <property type="molecule type" value="Genomic_DNA"/>
</dbReference>
<gene>
    <name evidence="1" type="ORF">E2C01_003207</name>
</gene>